<dbReference type="CDD" id="cd18808">
    <property type="entry name" value="SF1_C_Upf1"/>
    <property type="match status" value="1"/>
</dbReference>
<dbReference type="PANTHER" id="PTHR10887">
    <property type="entry name" value="DNA2/NAM7 HELICASE FAMILY"/>
    <property type="match status" value="1"/>
</dbReference>
<evidence type="ECO:0000256" key="13">
    <source>
        <dbReference type="SAM" id="MobiDB-lite"/>
    </source>
</evidence>
<dbReference type="GO" id="GO:0000184">
    <property type="term" value="P:nuclear-transcribed mRNA catabolic process, nonsense-mediated decay"/>
    <property type="evidence" value="ECO:0007669"/>
    <property type="project" value="InterPro"/>
</dbReference>
<dbReference type="SMART" id="SM00487">
    <property type="entry name" value="DEXDc"/>
    <property type="match status" value="1"/>
</dbReference>
<dbReference type="CDD" id="cd21407">
    <property type="entry name" value="1B_UPF1-like"/>
    <property type="match status" value="1"/>
</dbReference>
<reference evidence="15" key="1">
    <citation type="submission" date="2021-01" db="EMBL/GenBank/DDBJ databases">
        <authorList>
            <person name="Corre E."/>
            <person name="Pelletier E."/>
            <person name="Niang G."/>
            <person name="Scheremetjew M."/>
            <person name="Finn R."/>
            <person name="Kale V."/>
            <person name="Holt S."/>
            <person name="Cochrane G."/>
            <person name="Meng A."/>
            <person name="Brown T."/>
            <person name="Cohen L."/>
        </authorList>
    </citation>
    <scope>NUCLEOTIDE SEQUENCE</scope>
    <source>
        <strain evidence="15">Clade-D-RCC2572</strain>
    </source>
</reference>
<evidence type="ECO:0000256" key="7">
    <source>
        <dbReference type="ARBA" id="ARBA00022801"/>
    </source>
</evidence>
<dbReference type="GO" id="GO:0005737">
    <property type="term" value="C:cytoplasm"/>
    <property type="evidence" value="ECO:0007669"/>
    <property type="project" value="UniProtKB-SubCell"/>
</dbReference>
<dbReference type="Gene3D" id="3.40.50.300">
    <property type="entry name" value="P-loop containing nucleotide triphosphate hydrolases"/>
    <property type="match status" value="2"/>
</dbReference>
<feature type="domain" description="Upf1" evidence="14">
    <location>
        <begin position="74"/>
        <end position="233"/>
    </location>
</feature>
<accession>A0A7S0KP57</accession>
<dbReference type="SUPFAM" id="SSF52540">
    <property type="entry name" value="P-loop containing nucleoside triphosphate hydrolases"/>
    <property type="match status" value="1"/>
</dbReference>
<evidence type="ECO:0000256" key="10">
    <source>
        <dbReference type="ARBA" id="ARBA00022840"/>
    </source>
</evidence>
<dbReference type="GO" id="GO:0003677">
    <property type="term" value="F:DNA binding"/>
    <property type="evidence" value="ECO:0007669"/>
    <property type="project" value="InterPro"/>
</dbReference>
<evidence type="ECO:0000256" key="2">
    <source>
        <dbReference type="ARBA" id="ARBA00007913"/>
    </source>
</evidence>
<dbReference type="CDD" id="cd21400">
    <property type="entry name" value="ZBD_UPF1-like"/>
    <property type="match status" value="1"/>
</dbReference>
<proteinExistence type="inferred from homology"/>
<feature type="region of interest" description="Disordered" evidence="13">
    <location>
        <begin position="941"/>
        <end position="971"/>
    </location>
</feature>
<dbReference type="GO" id="GO:0005524">
    <property type="term" value="F:ATP binding"/>
    <property type="evidence" value="ECO:0007669"/>
    <property type="project" value="UniProtKB-KW"/>
</dbReference>
<evidence type="ECO:0000256" key="1">
    <source>
        <dbReference type="ARBA" id="ARBA00004496"/>
    </source>
</evidence>
<dbReference type="InterPro" id="IPR040812">
    <property type="entry name" value="UPF1_1B_dom"/>
</dbReference>
<dbReference type="InterPro" id="IPR006935">
    <property type="entry name" value="Helicase/UvrB_N"/>
</dbReference>
<dbReference type="GO" id="GO:0003678">
    <property type="term" value="F:DNA helicase activity"/>
    <property type="evidence" value="ECO:0007669"/>
    <property type="project" value="UniProtKB-EC"/>
</dbReference>
<dbReference type="GO" id="GO:0008270">
    <property type="term" value="F:zinc ion binding"/>
    <property type="evidence" value="ECO:0007669"/>
    <property type="project" value="UniProtKB-UniRule"/>
</dbReference>
<dbReference type="InterPro" id="IPR045055">
    <property type="entry name" value="DNA2/NAM7-like"/>
</dbReference>
<feature type="compositionally biased region" description="Acidic residues" evidence="13">
    <location>
        <begin position="51"/>
        <end position="70"/>
    </location>
</feature>
<keyword evidence="8" id="KW-0347">Helicase</keyword>
<evidence type="ECO:0000256" key="3">
    <source>
        <dbReference type="ARBA" id="ARBA00022490"/>
    </source>
</evidence>
<dbReference type="GO" id="GO:0003723">
    <property type="term" value="F:RNA binding"/>
    <property type="evidence" value="ECO:0007669"/>
    <property type="project" value="InterPro"/>
</dbReference>
<feature type="region of interest" description="Disordered" evidence="13">
    <location>
        <begin position="51"/>
        <end position="76"/>
    </location>
</feature>
<evidence type="ECO:0000313" key="15">
    <source>
        <dbReference type="EMBL" id="CAD8587930.1"/>
    </source>
</evidence>
<keyword evidence="4 12" id="KW-0479">Metal-binding</keyword>
<dbReference type="Pfam" id="PF18141">
    <property type="entry name" value="UPF1_1B_dom"/>
    <property type="match status" value="1"/>
</dbReference>
<evidence type="ECO:0000256" key="9">
    <source>
        <dbReference type="ARBA" id="ARBA00022833"/>
    </source>
</evidence>
<dbReference type="AlphaFoldDB" id="A0A7S0KP57"/>
<comment type="catalytic activity">
    <reaction evidence="11">
        <text>ATP + H2O = ADP + phosphate + H(+)</text>
        <dbReference type="Rhea" id="RHEA:13065"/>
        <dbReference type="ChEBI" id="CHEBI:15377"/>
        <dbReference type="ChEBI" id="CHEBI:15378"/>
        <dbReference type="ChEBI" id="CHEBI:30616"/>
        <dbReference type="ChEBI" id="CHEBI:43474"/>
        <dbReference type="ChEBI" id="CHEBI:456216"/>
        <dbReference type="EC" id="3.6.4.12"/>
    </reaction>
    <physiologicalReaction direction="left-to-right" evidence="11">
        <dbReference type="Rhea" id="RHEA:13066"/>
    </physiologicalReaction>
</comment>
<keyword evidence="7" id="KW-0378">Hydrolase</keyword>
<sequence length="971" mass="108572">MSHYAAPSETAAASTTHADGGYDEHFARITHELDTLTIDHGTLVDNLLDDGDEYGDDDYDDEEEDDEEAEGAGRGAGSEFACSYCGISNTACVARCVKTNKWFCNSRQNGLPASCLVFHLVKSRNKEVRLHEASPLGDMVLECYVTGATNVFNLGFIPCKDENVVVLATRDAAASNPAVLKELNLDLTLWEPLISDKVFLPWLLNIPEESEVQRARHVTASKVSRLEELWKTNPDATLDDIERDAQADELVPAALRYEDAYLYQNTLAPIVHREAEYNKQQRLNQTKDNATIRWDVGLNKRRMAYFCFAPDEHVVPVTLGNVLKLSLDNGAVQWEGDGVVVKFTAQEEICIEMNHTDVPLEFTHGYTINFLWQPTSSERQKAALTSFAVDETSVSAYIYHKLLGHEVEEQRMQVELPKKLNAPGLPELNQSQGQAVRQVLTHPLSLVQGPPGTGKTVTSATIVYHLAKRGNGQVIVCAPSNIAVDHLAEKIEKTGLRVVRISSRSREHLVSSVEHLTLHYQVANIGGPTHKSFQKLQQLKNELGELSAGDEKKYRAAQKKLEREILENADVICTTCVGAGDPRLANFRFRMVLVDESTQAVEPECLIPLVMGAKHVVLVGDHFQLGPIVTCAAAKAANLTRSLFERLIDLGVAPFRLQIQYRMHPSLSEFPSNMFYQGTLQNGVSSHERMLSHIDFPWPVPTKPMMFWSQTGQEEMSASGTSFLNRAEAVAVERTVTHLLNAGVSPNQIGVVTPYEGQRAYVTQHMTRVGILHPSLYKEIEVASVDSFQGREKDFIILTCVRSNEKTGIGFLSDPRRLNVAITRARSGLIIVGNPKVLNKQKLFHEMLHHFRQNNCLVEGPLNALKECMVPLPFANDIEDKDPWERFNRGGFNRRDGGRGNKKRAQGDVMQYPTPEFPRLGAGPQYGRWGNYYHDTDLQSESEYSYARSESEYSYQPSEIDLRGQGETYEY</sequence>
<evidence type="ECO:0000256" key="11">
    <source>
        <dbReference type="ARBA" id="ARBA00048432"/>
    </source>
</evidence>
<protein>
    <recommendedName>
        <fullName evidence="14">Upf1 domain-containing protein</fullName>
    </recommendedName>
</protein>
<feature type="compositionally biased region" description="Basic and acidic residues" evidence="13">
    <location>
        <begin position="886"/>
        <end position="899"/>
    </location>
</feature>
<dbReference type="SMART" id="SM00382">
    <property type="entry name" value="AAA"/>
    <property type="match status" value="1"/>
</dbReference>
<dbReference type="InterPro" id="IPR041677">
    <property type="entry name" value="DNA2/NAM7_AAA_11"/>
</dbReference>
<dbReference type="Gene3D" id="2.40.30.230">
    <property type="match status" value="1"/>
</dbReference>
<dbReference type="PROSITE" id="PS51997">
    <property type="entry name" value="UPF1_CH_RICH"/>
    <property type="match status" value="1"/>
</dbReference>
<evidence type="ECO:0000259" key="14">
    <source>
        <dbReference type="PROSITE" id="PS51997"/>
    </source>
</evidence>
<keyword evidence="5" id="KW-0547">Nucleotide-binding</keyword>
<gene>
    <name evidence="15" type="ORF">OMED0929_LOCUS6702</name>
</gene>
<dbReference type="Pfam" id="PF04851">
    <property type="entry name" value="ResIII"/>
    <property type="match status" value="1"/>
</dbReference>
<feature type="compositionally biased region" description="Low complexity" evidence="13">
    <location>
        <begin position="941"/>
        <end position="955"/>
    </location>
</feature>
<comment type="caution">
    <text evidence="12">Lacks conserved residue(s) required for the propagation of feature annotation.</text>
</comment>
<feature type="region of interest" description="C4" evidence="12">
    <location>
        <begin position="143"/>
        <end position="173"/>
    </location>
</feature>
<dbReference type="InterPro" id="IPR047187">
    <property type="entry name" value="SF1_C_Upf1"/>
</dbReference>
<comment type="similarity">
    <text evidence="2">Belongs to the DNA2/NAM7 helicase family.</text>
</comment>
<evidence type="ECO:0000256" key="8">
    <source>
        <dbReference type="ARBA" id="ARBA00022806"/>
    </source>
</evidence>
<keyword evidence="3" id="KW-0963">Cytoplasm</keyword>
<dbReference type="PANTHER" id="PTHR10887:SF364">
    <property type="entry name" value="REGULATOR OF NONSENSE TRANSCRIPTS 1"/>
    <property type="match status" value="1"/>
</dbReference>
<evidence type="ECO:0000256" key="6">
    <source>
        <dbReference type="ARBA" id="ARBA00022771"/>
    </source>
</evidence>
<name>A0A7S0KP57_9CHLO</name>
<dbReference type="FunFam" id="3.40.50.300:FF:000097">
    <property type="entry name" value="Regulator of nonsense transcripts 1"/>
    <property type="match status" value="1"/>
</dbReference>
<dbReference type="GO" id="GO:0003724">
    <property type="term" value="F:RNA helicase activity"/>
    <property type="evidence" value="ECO:0007669"/>
    <property type="project" value="InterPro"/>
</dbReference>
<dbReference type="InterPro" id="IPR027417">
    <property type="entry name" value="P-loop_NTPase"/>
</dbReference>
<keyword evidence="9 12" id="KW-0862">Zinc</keyword>
<dbReference type="Gene3D" id="6.10.140.1240">
    <property type="match status" value="1"/>
</dbReference>
<feature type="region of interest" description="Disordered" evidence="13">
    <location>
        <begin position="886"/>
        <end position="917"/>
    </location>
</feature>
<evidence type="ECO:0000256" key="5">
    <source>
        <dbReference type="ARBA" id="ARBA00022741"/>
    </source>
</evidence>
<evidence type="ECO:0000256" key="4">
    <source>
        <dbReference type="ARBA" id="ARBA00022723"/>
    </source>
</evidence>
<organism evidence="15">
    <name type="scientific">Ostreococcus mediterraneus</name>
    <dbReference type="NCBI Taxonomy" id="1486918"/>
    <lineage>
        <taxon>Eukaryota</taxon>
        <taxon>Viridiplantae</taxon>
        <taxon>Chlorophyta</taxon>
        <taxon>Mamiellophyceae</taxon>
        <taxon>Mamiellales</taxon>
        <taxon>Bathycoccaceae</taxon>
        <taxon>Ostreococcus</taxon>
    </lineage>
</organism>
<dbReference type="Pfam" id="PF09416">
    <property type="entry name" value="UPF1_Zn_bind"/>
    <property type="match status" value="1"/>
</dbReference>
<keyword evidence="10" id="KW-0067">ATP-binding</keyword>
<keyword evidence="6 12" id="KW-0863">Zinc-finger</keyword>
<dbReference type="GO" id="GO:0016787">
    <property type="term" value="F:hydrolase activity"/>
    <property type="evidence" value="ECO:0007669"/>
    <property type="project" value="UniProtKB-KW"/>
</dbReference>
<evidence type="ECO:0000256" key="12">
    <source>
        <dbReference type="PROSITE-ProRule" id="PRU01341"/>
    </source>
</evidence>
<dbReference type="InterPro" id="IPR018999">
    <property type="entry name" value="UPF1_CH/ZBD"/>
</dbReference>
<dbReference type="InterPro" id="IPR014001">
    <property type="entry name" value="Helicase_ATP-bd"/>
</dbReference>
<comment type="subcellular location">
    <subcellularLocation>
        <location evidence="1">Cytoplasm</location>
    </subcellularLocation>
</comment>
<dbReference type="InterPro" id="IPR041679">
    <property type="entry name" value="DNA2/NAM7-like_C"/>
</dbReference>
<dbReference type="InterPro" id="IPR003593">
    <property type="entry name" value="AAA+_ATPase"/>
</dbReference>
<dbReference type="EMBL" id="HBEW01007923">
    <property type="protein sequence ID" value="CAD8587930.1"/>
    <property type="molecule type" value="Transcribed_RNA"/>
</dbReference>
<dbReference type="CDD" id="cd18039">
    <property type="entry name" value="DEXXQc_UPF1"/>
    <property type="match status" value="1"/>
</dbReference>
<dbReference type="Pfam" id="PF13086">
    <property type="entry name" value="AAA_11"/>
    <property type="match status" value="1"/>
</dbReference>
<dbReference type="Pfam" id="PF13087">
    <property type="entry name" value="AAA_12"/>
    <property type="match status" value="1"/>
</dbReference>